<dbReference type="OrthoDB" id="6126608at2759"/>
<reference evidence="3" key="1">
    <citation type="submission" date="2018-11" db="EMBL/GenBank/DDBJ databases">
        <authorList>
            <person name="Alioto T."/>
            <person name="Alioto T."/>
        </authorList>
    </citation>
    <scope>NUCLEOTIDE SEQUENCE</scope>
</reference>
<dbReference type="EMBL" id="UYJE01002493">
    <property type="protein sequence ID" value="VDI11243.1"/>
    <property type="molecule type" value="Genomic_DNA"/>
</dbReference>
<keyword evidence="2" id="KW-0812">Transmembrane</keyword>
<dbReference type="AlphaFoldDB" id="A0A8B6CYJ8"/>
<feature type="compositionally biased region" description="Basic and acidic residues" evidence="1">
    <location>
        <begin position="277"/>
        <end position="297"/>
    </location>
</feature>
<feature type="transmembrane region" description="Helical" evidence="2">
    <location>
        <begin position="217"/>
        <end position="241"/>
    </location>
</feature>
<evidence type="ECO:0000313" key="3">
    <source>
        <dbReference type="EMBL" id="VDI11243.1"/>
    </source>
</evidence>
<proteinExistence type="predicted"/>
<protein>
    <submittedName>
        <fullName evidence="3">Uncharacterized protein</fullName>
    </submittedName>
</protein>
<organism evidence="3 4">
    <name type="scientific">Mytilus galloprovincialis</name>
    <name type="common">Mediterranean mussel</name>
    <dbReference type="NCBI Taxonomy" id="29158"/>
    <lineage>
        <taxon>Eukaryota</taxon>
        <taxon>Metazoa</taxon>
        <taxon>Spiralia</taxon>
        <taxon>Lophotrochozoa</taxon>
        <taxon>Mollusca</taxon>
        <taxon>Bivalvia</taxon>
        <taxon>Autobranchia</taxon>
        <taxon>Pteriomorphia</taxon>
        <taxon>Mytilida</taxon>
        <taxon>Mytiloidea</taxon>
        <taxon>Mytilidae</taxon>
        <taxon>Mytilinae</taxon>
        <taxon>Mytilus</taxon>
    </lineage>
</organism>
<evidence type="ECO:0000256" key="1">
    <source>
        <dbReference type="SAM" id="MobiDB-lite"/>
    </source>
</evidence>
<evidence type="ECO:0000256" key="2">
    <source>
        <dbReference type="SAM" id="Phobius"/>
    </source>
</evidence>
<gene>
    <name evidence="3" type="ORF">MGAL_10B074779</name>
</gene>
<dbReference type="Proteomes" id="UP000596742">
    <property type="component" value="Unassembled WGS sequence"/>
</dbReference>
<feature type="region of interest" description="Disordered" evidence="1">
    <location>
        <begin position="275"/>
        <end position="316"/>
    </location>
</feature>
<accession>A0A8B6CYJ8</accession>
<keyword evidence="2" id="KW-0472">Membrane</keyword>
<name>A0A8B6CYJ8_MYTGA</name>
<keyword evidence="4" id="KW-1185">Reference proteome</keyword>
<keyword evidence="2" id="KW-1133">Transmembrane helix</keyword>
<comment type="caution">
    <text evidence="3">The sequence shown here is derived from an EMBL/GenBank/DDBJ whole genome shotgun (WGS) entry which is preliminary data.</text>
</comment>
<sequence>MLNELEAEVIAANQEKTKYMLLNTNEIDKCSNPLVNFCEIKSPVYPVNLSKLCIIALFANKENWKTRCTAKVRPNTILPMATYLTDSMWAVTTIKEFRITIRCDDNTNMLTDQIINPPTTIINLKRTCTATSDHLTLLPTYQMESTFLTEKTFDRFLNTFQVLNTSLWEPFHAALPNFTKLELPRELTAIKQIPMNALIEKLKNLREIENDVVFPNWGVGLSMGLGAIFIGIAIFLYCKFFRNKSWLAKKKGESSGSNATNDGYQMVTTKMVGTEVPDSREKLPSAPLLKDDVRPKTDATSLLRKMYPELDTSTTS</sequence>
<evidence type="ECO:0000313" key="4">
    <source>
        <dbReference type="Proteomes" id="UP000596742"/>
    </source>
</evidence>